<dbReference type="EMBL" id="SJPN01000012">
    <property type="protein sequence ID" value="TWT92074.1"/>
    <property type="molecule type" value="Genomic_DNA"/>
</dbReference>
<dbReference type="InterPro" id="IPR027450">
    <property type="entry name" value="AlkB-like"/>
</dbReference>
<organism evidence="2 3">
    <name type="scientific">Stieleria varia</name>
    <dbReference type="NCBI Taxonomy" id="2528005"/>
    <lineage>
        <taxon>Bacteria</taxon>
        <taxon>Pseudomonadati</taxon>
        <taxon>Planctomycetota</taxon>
        <taxon>Planctomycetia</taxon>
        <taxon>Pirellulales</taxon>
        <taxon>Pirellulaceae</taxon>
        <taxon>Stieleria</taxon>
    </lineage>
</organism>
<dbReference type="InterPro" id="IPR037151">
    <property type="entry name" value="AlkB-like_sf"/>
</dbReference>
<dbReference type="InterPro" id="IPR005123">
    <property type="entry name" value="Oxoglu/Fe-dep_dioxygenase_dom"/>
</dbReference>
<dbReference type="PROSITE" id="PS51471">
    <property type="entry name" value="FE2OG_OXY"/>
    <property type="match status" value="1"/>
</dbReference>
<dbReference type="RefSeq" id="WP_146523283.1">
    <property type="nucleotide sequence ID" value="NZ_CP151726.1"/>
</dbReference>
<keyword evidence="3" id="KW-1185">Reference proteome</keyword>
<dbReference type="GO" id="GO:0006307">
    <property type="term" value="P:DNA alkylation repair"/>
    <property type="evidence" value="ECO:0007669"/>
    <property type="project" value="InterPro"/>
</dbReference>
<evidence type="ECO:0000259" key="1">
    <source>
        <dbReference type="PROSITE" id="PS51471"/>
    </source>
</evidence>
<reference evidence="2 3" key="1">
    <citation type="submission" date="2019-02" db="EMBL/GenBank/DDBJ databases">
        <title>Deep-cultivation of Planctomycetes and their phenomic and genomic characterization uncovers novel biology.</title>
        <authorList>
            <person name="Wiegand S."/>
            <person name="Jogler M."/>
            <person name="Boedeker C."/>
            <person name="Pinto D."/>
            <person name="Vollmers J."/>
            <person name="Rivas-Marin E."/>
            <person name="Kohn T."/>
            <person name="Peeters S.H."/>
            <person name="Heuer A."/>
            <person name="Rast P."/>
            <person name="Oberbeckmann S."/>
            <person name="Bunk B."/>
            <person name="Jeske O."/>
            <person name="Meyerdierks A."/>
            <person name="Storesund J.E."/>
            <person name="Kallscheuer N."/>
            <person name="Luecker S."/>
            <person name="Lage O.M."/>
            <person name="Pohl T."/>
            <person name="Merkel B.J."/>
            <person name="Hornburger P."/>
            <person name="Mueller R.-W."/>
            <person name="Bruemmer F."/>
            <person name="Labrenz M."/>
            <person name="Spormann A.M."/>
            <person name="Op Den Camp H."/>
            <person name="Overmann J."/>
            <person name="Amann R."/>
            <person name="Jetten M.S.M."/>
            <person name="Mascher T."/>
            <person name="Medema M.H."/>
            <person name="Devos D.P."/>
            <person name="Kaster A.-K."/>
            <person name="Ovreas L."/>
            <person name="Rohde M."/>
            <person name="Galperin M.Y."/>
            <person name="Jogler C."/>
        </authorList>
    </citation>
    <scope>NUCLEOTIDE SEQUENCE [LARGE SCALE GENOMIC DNA]</scope>
    <source>
        <strain evidence="2 3">Pla52n</strain>
    </source>
</reference>
<dbReference type="Pfam" id="PF13532">
    <property type="entry name" value="2OG-FeII_Oxy_2"/>
    <property type="match status" value="1"/>
</dbReference>
<dbReference type="GO" id="GO:0051213">
    <property type="term" value="F:dioxygenase activity"/>
    <property type="evidence" value="ECO:0007669"/>
    <property type="project" value="InterPro"/>
</dbReference>
<evidence type="ECO:0000313" key="3">
    <source>
        <dbReference type="Proteomes" id="UP000320176"/>
    </source>
</evidence>
<dbReference type="PANTHER" id="PTHR31212">
    <property type="entry name" value="ALPHA-KETOGLUTARATE-DEPENDENT DIOXYGENASE ALKB HOMOLOG 3"/>
    <property type="match status" value="1"/>
</dbReference>
<accession>A0A5C5ZWT5</accession>
<dbReference type="PANTHER" id="PTHR31212:SF4">
    <property type="entry name" value="ALPHA-KETOGLUTARATE-DEPENDENT DIOXYGENASE ALKB HOMOLOG 3"/>
    <property type="match status" value="1"/>
</dbReference>
<dbReference type="SUPFAM" id="SSF51197">
    <property type="entry name" value="Clavaminate synthase-like"/>
    <property type="match status" value="1"/>
</dbReference>
<name>A0A5C5ZWT5_9BACT</name>
<evidence type="ECO:0000313" key="2">
    <source>
        <dbReference type="EMBL" id="TWT92074.1"/>
    </source>
</evidence>
<gene>
    <name evidence="2" type="ORF">Pla52n_63710</name>
</gene>
<dbReference type="InterPro" id="IPR032854">
    <property type="entry name" value="ALKBH3"/>
</dbReference>
<comment type="caution">
    <text evidence="2">The sequence shown here is derived from an EMBL/GenBank/DDBJ whole genome shotgun (WGS) entry which is preliminary data.</text>
</comment>
<proteinExistence type="predicted"/>
<dbReference type="Proteomes" id="UP000320176">
    <property type="component" value="Unassembled WGS sequence"/>
</dbReference>
<sequence>MNPLPLDCEAFFQDDFLSTEQADALFDEIVSGFDVTNKRIPMHDGTEFINETGSYLFADRELTSFDTLPAVWGARSQWTPSLEQVRDRIFSETRTCFQVARCVYYRDGSEGMEFHSDPPAYGSTARIASLSLGAEREFVFRKTAAPEEQFSVRLTSGSLLLMGAGCQETYEHGLPRDDRCREPRLNITFRMYGFDG</sequence>
<dbReference type="OrthoDB" id="9796932at2"/>
<feature type="domain" description="Fe2OG dioxygenase" evidence="1">
    <location>
        <begin position="96"/>
        <end position="193"/>
    </location>
</feature>
<protein>
    <submittedName>
        <fullName evidence="2">2OG-Fe(II) oxygenase superfamily protein</fullName>
    </submittedName>
</protein>
<dbReference type="Gene3D" id="2.60.120.590">
    <property type="entry name" value="Alpha-ketoglutarate-dependent dioxygenase AlkB-like"/>
    <property type="match status" value="1"/>
</dbReference>
<dbReference type="AlphaFoldDB" id="A0A5C5ZWT5"/>